<protein>
    <submittedName>
        <fullName evidence="1">Uncharacterized protein</fullName>
    </submittedName>
</protein>
<evidence type="ECO:0000313" key="1">
    <source>
        <dbReference type="EMBL" id="MBD0421510.1"/>
    </source>
</evidence>
<proteinExistence type="predicted"/>
<reference evidence="1" key="2">
    <citation type="submission" date="2020-09" db="EMBL/GenBank/DDBJ databases">
        <authorList>
            <person name="Luo X."/>
        </authorList>
    </citation>
    <scope>NUCLEOTIDE SEQUENCE</scope>
    <source>
        <strain evidence="1">TRM S81-3</strain>
    </source>
</reference>
<keyword evidence="2" id="KW-1185">Reference proteome</keyword>
<dbReference type="RefSeq" id="WP_188182498.1">
    <property type="nucleotide sequence ID" value="NZ_JACVQF010000200.1"/>
</dbReference>
<comment type="caution">
    <text evidence="1">The sequence shown here is derived from an EMBL/GenBank/DDBJ whole genome shotgun (WGS) entry which is preliminary data.</text>
</comment>
<dbReference type="Proteomes" id="UP000621210">
    <property type="component" value="Unassembled WGS sequence"/>
</dbReference>
<dbReference type="EMBL" id="JACVQF010000200">
    <property type="protein sequence ID" value="MBD0421510.1"/>
    <property type="molecule type" value="Genomic_DNA"/>
</dbReference>
<accession>A0A926QS91</accession>
<reference evidence="1" key="1">
    <citation type="submission" date="2020-09" db="EMBL/GenBank/DDBJ databases">
        <title>Streptomyces grisecoloratus sp. nov., isolated from cotton soil.</title>
        <authorList>
            <person name="Xing L."/>
        </authorList>
    </citation>
    <scope>NUCLEOTIDE SEQUENCE</scope>
    <source>
        <strain evidence="1">TRM S81-3</strain>
    </source>
</reference>
<organism evidence="1 2">
    <name type="scientific">Streptomyces griseicoloratus</name>
    <dbReference type="NCBI Taxonomy" id="2752516"/>
    <lineage>
        <taxon>Bacteria</taxon>
        <taxon>Bacillati</taxon>
        <taxon>Actinomycetota</taxon>
        <taxon>Actinomycetes</taxon>
        <taxon>Kitasatosporales</taxon>
        <taxon>Streptomycetaceae</taxon>
        <taxon>Streptomyces</taxon>
    </lineage>
</organism>
<gene>
    <name evidence="1" type="ORF">H0H10_20520</name>
</gene>
<dbReference type="AlphaFoldDB" id="A0A926QS91"/>
<evidence type="ECO:0000313" key="2">
    <source>
        <dbReference type="Proteomes" id="UP000621210"/>
    </source>
</evidence>
<name>A0A926QS91_9ACTN</name>
<sequence>MDLAPYRLVRLALWAEASPAENAVLTEHFRTVLAPHGEALVHAHGPYHRTPEMLHFKVDLTPRESASDCLRALGFIWEEDIGWSEWERPVNGGTFLHPAVYGAQADGLEAAAPPRFRTGEVAQVRDSPQARRLGLVGAEVIVGHPDYEEDTAPAQRTWHYSVHVSGQDETEDLAGSDLEPTGRRVPLYGERISVGPDGVVAESSGASRVITS</sequence>